<dbReference type="EMBL" id="JABULY010000001">
    <property type="protein sequence ID" value="MBV6531178.1"/>
    <property type="molecule type" value="Genomic_DNA"/>
</dbReference>
<proteinExistence type="inferred from homology"/>
<reference evidence="3 5" key="1">
    <citation type="journal article" date="2021" name="Mol. Ecol.">
        <title>Polar bear-adapted Ursidibacter maritimus are remarkably conserved after generations in captivity.</title>
        <authorList>
            <person name="Espinosa-Gongora C."/>
            <person name="Hansen M.J."/>
            <person name="Bertelsen M.F."/>
            <person name="Bojesen A.M."/>
        </authorList>
    </citation>
    <scope>NUCLEOTIDE SEQUENCE</scope>
    <source>
        <strain evidence="3">Pb43105x</strain>
        <strain evidence="2 5">Pb43106</strain>
    </source>
</reference>
<dbReference type="Pfam" id="PF00480">
    <property type="entry name" value="ROK"/>
    <property type="match status" value="1"/>
</dbReference>
<keyword evidence="5" id="KW-1185">Reference proteome</keyword>
<dbReference type="InterPro" id="IPR036388">
    <property type="entry name" value="WH-like_DNA-bd_sf"/>
</dbReference>
<dbReference type="SUPFAM" id="SSF53067">
    <property type="entry name" value="Actin-like ATPase domain"/>
    <property type="match status" value="1"/>
</dbReference>
<gene>
    <name evidence="2" type="ORF">HT657_03285</name>
    <name evidence="3" type="ORF">HT672_06620</name>
</gene>
<evidence type="ECO:0000313" key="4">
    <source>
        <dbReference type="Proteomes" id="UP000732858"/>
    </source>
</evidence>
<dbReference type="InterPro" id="IPR000600">
    <property type="entry name" value="ROK"/>
</dbReference>
<dbReference type="PANTHER" id="PTHR18964:SF149">
    <property type="entry name" value="BIFUNCTIONAL UDP-N-ACETYLGLUCOSAMINE 2-EPIMERASE_N-ACETYLMANNOSAMINE KINASE"/>
    <property type="match status" value="1"/>
</dbReference>
<dbReference type="RefSeq" id="WP_157403233.1">
    <property type="nucleotide sequence ID" value="NZ_JABULY010000001.1"/>
</dbReference>
<dbReference type="Proteomes" id="UP000732858">
    <property type="component" value="Unassembled WGS sequence"/>
</dbReference>
<dbReference type="OrthoDB" id="3189808at2"/>
<dbReference type="InterPro" id="IPR036390">
    <property type="entry name" value="WH_DNA-bd_sf"/>
</dbReference>
<evidence type="ECO:0000313" key="2">
    <source>
        <dbReference type="EMBL" id="MBV6531178.1"/>
    </source>
</evidence>
<dbReference type="PANTHER" id="PTHR18964">
    <property type="entry name" value="ROK (REPRESSOR, ORF, KINASE) FAMILY"/>
    <property type="match status" value="1"/>
</dbReference>
<dbReference type="InterPro" id="IPR043129">
    <property type="entry name" value="ATPase_NBD"/>
</dbReference>
<dbReference type="Gene3D" id="1.10.10.10">
    <property type="entry name" value="Winged helix-like DNA-binding domain superfamily/Winged helix DNA-binding domain"/>
    <property type="match status" value="1"/>
</dbReference>
<dbReference type="GeneID" id="65549111"/>
<dbReference type="Gene3D" id="3.30.420.40">
    <property type="match status" value="2"/>
</dbReference>
<dbReference type="EMBL" id="JABUMC010000012">
    <property type="protein sequence ID" value="MBV6546957.1"/>
    <property type="molecule type" value="Genomic_DNA"/>
</dbReference>
<evidence type="ECO:0000313" key="5">
    <source>
        <dbReference type="Proteomes" id="UP001196379"/>
    </source>
</evidence>
<protein>
    <submittedName>
        <fullName evidence="3">ROK family protein</fullName>
    </submittedName>
</protein>
<comment type="caution">
    <text evidence="3">The sequence shown here is derived from an EMBL/GenBank/DDBJ whole genome shotgun (WGS) entry which is preliminary data.</text>
</comment>
<organism evidence="3 4">
    <name type="scientific">Ursidibacter maritimus</name>
    <dbReference type="NCBI Taxonomy" id="1331689"/>
    <lineage>
        <taxon>Bacteria</taxon>
        <taxon>Pseudomonadati</taxon>
        <taxon>Pseudomonadota</taxon>
        <taxon>Gammaproteobacteria</taxon>
        <taxon>Pasteurellales</taxon>
        <taxon>Pasteurellaceae</taxon>
        <taxon>Ursidibacter</taxon>
    </lineage>
</organism>
<name>A0A949WQD5_9PAST</name>
<dbReference type="GO" id="GO:0003677">
    <property type="term" value="F:DNA binding"/>
    <property type="evidence" value="ECO:0007669"/>
    <property type="project" value="TreeGrafter"/>
</dbReference>
<dbReference type="GO" id="GO:0006351">
    <property type="term" value="P:DNA-templated transcription"/>
    <property type="evidence" value="ECO:0007669"/>
    <property type="project" value="TreeGrafter"/>
</dbReference>
<evidence type="ECO:0000313" key="3">
    <source>
        <dbReference type="EMBL" id="MBV6546957.1"/>
    </source>
</evidence>
<comment type="similarity">
    <text evidence="1">Belongs to the ROK (NagC/XylR) family.</text>
</comment>
<sequence>MKTTSNDYKYLHLGQVYQLIEQFELISRTDIAKLSGYAPASITGLTKILIDNRFILERTAQNLPSRGRPAVGLSLSPFHWNYLCITISSTTLSIFLCELSGKPIYQAKYSLSDDLMIDEILLNALDDFLGNYPIDNEKLFAVSVSVVGKLDKTKNVVTQLGSKTLHCNLRNILEKRLNKPILINEHFQLWLLAESTLGSLISHDDVIFLQLDEEINLSVLLRGELLHKNEYKRMNVDRMVMPKFSELSDIIGQDLSDIERYQLVNQITFSALVKLIDHYYPDNQNTLQTKIDSLCRAILEEEPTALLILEHICDNLSYVLLNLISIFSTEKIMLCSPLLSIKNMLFAKIEQKITANLRQDELNIDLVTSQYEWDSPEIPSVAIKYEIYNGNLIQNIIQL</sequence>
<dbReference type="SUPFAM" id="SSF46785">
    <property type="entry name" value="Winged helix' DNA-binding domain"/>
    <property type="match status" value="1"/>
</dbReference>
<accession>A0A949WQD5</accession>
<evidence type="ECO:0000256" key="1">
    <source>
        <dbReference type="ARBA" id="ARBA00006479"/>
    </source>
</evidence>
<dbReference type="Proteomes" id="UP001196379">
    <property type="component" value="Unassembled WGS sequence"/>
</dbReference>
<dbReference type="AlphaFoldDB" id="A0A949WQD5"/>